<dbReference type="SUPFAM" id="SSF53271">
    <property type="entry name" value="PRTase-like"/>
    <property type="match status" value="1"/>
</dbReference>
<dbReference type="InterPro" id="IPR041688">
    <property type="entry name" value="PRTase_2"/>
</dbReference>
<name>A0A938YH00_9ACTN</name>
<dbReference type="GO" id="GO:0016757">
    <property type="term" value="F:glycosyltransferase activity"/>
    <property type="evidence" value="ECO:0007669"/>
    <property type="project" value="UniProtKB-KW"/>
</dbReference>
<accession>A0A938YH00</accession>
<sequence length="462" mass="48121">MSELRGMTIAPAPSWVADRFGVRVRAVPPAGEPTEPAQRTLDGLIRLALRRNPKRAQLLVSTVLGKHLPTDPRVVIEAGSQLGRAVADRLDDAPAGERVPAPVVLGFAETATSLGHLVADALDAPVYLHSTRRRTGVPVVAGFEEVHSHATGHLLCPDPAEPFVGLGEAPDPTPLVLVDDELSTGATAMALIRELHRLRPRTRYVLAGLVDLRGPADRDRLTALAAELGCRIDVVALARGTVELPRGLVDVVAAELGAAGSPSVAPAPAPAPAKVTRVAVPWPAGLPQGGRHGFTAAHRAVADEAVTAAAAALRAVLPTELPGSPHTVVVLGSEELMYVPLRLAQRLASDGEPGLRVLYQSTTRSPVHAVDRPGYPIRRSIPLPAFDPADEVPRYVHNAGAGWDAGPADERIAEADVVVLVVDAIDGAGRADQAAAAIAGATGAPVVLAVLQAERLERGATR</sequence>
<gene>
    <name evidence="3" type="ORF">JL106_11675</name>
</gene>
<dbReference type="InterPro" id="IPR022537">
    <property type="entry name" value="TRSP_dom"/>
</dbReference>
<organism evidence="3 4">
    <name type="scientific">Nakamurella leprariae</name>
    <dbReference type="NCBI Taxonomy" id="2803911"/>
    <lineage>
        <taxon>Bacteria</taxon>
        <taxon>Bacillati</taxon>
        <taxon>Actinomycetota</taxon>
        <taxon>Actinomycetes</taxon>
        <taxon>Nakamurellales</taxon>
        <taxon>Nakamurellaceae</taxon>
        <taxon>Nakamurella</taxon>
    </lineage>
</organism>
<feature type="domain" description="TRSP" evidence="1">
    <location>
        <begin position="288"/>
        <end position="423"/>
    </location>
</feature>
<dbReference type="AlphaFoldDB" id="A0A938YH00"/>
<keyword evidence="4" id="KW-1185">Reference proteome</keyword>
<evidence type="ECO:0000259" key="1">
    <source>
        <dbReference type="Pfam" id="PF12500"/>
    </source>
</evidence>
<evidence type="ECO:0000259" key="2">
    <source>
        <dbReference type="Pfam" id="PF15609"/>
    </source>
</evidence>
<dbReference type="Pfam" id="PF15609">
    <property type="entry name" value="PRTase_2"/>
    <property type="match status" value="1"/>
</dbReference>
<reference evidence="3" key="1">
    <citation type="submission" date="2021-01" db="EMBL/GenBank/DDBJ databases">
        <title>YIM 132084 draft genome.</title>
        <authorList>
            <person name="An D."/>
        </authorList>
    </citation>
    <scope>NUCLEOTIDE SEQUENCE</scope>
    <source>
        <strain evidence="3">YIM 132084</strain>
    </source>
</reference>
<dbReference type="Gene3D" id="3.40.50.2020">
    <property type="match status" value="1"/>
</dbReference>
<dbReference type="CDD" id="cd06223">
    <property type="entry name" value="PRTases_typeI"/>
    <property type="match status" value="1"/>
</dbReference>
<dbReference type="InterPro" id="IPR000836">
    <property type="entry name" value="PRTase_dom"/>
</dbReference>
<proteinExistence type="predicted"/>
<comment type="caution">
    <text evidence="3">The sequence shown here is derived from an EMBL/GenBank/DDBJ whole genome shotgun (WGS) entry which is preliminary data.</text>
</comment>
<keyword evidence="3" id="KW-0808">Transferase</keyword>
<dbReference type="InterPro" id="IPR029057">
    <property type="entry name" value="PRTase-like"/>
</dbReference>
<keyword evidence="3" id="KW-0328">Glycosyltransferase</keyword>
<feature type="domain" description="Orotate phosphoribosyltransferase-like" evidence="2">
    <location>
        <begin position="44"/>
        <end position="241"/>
    </location>
</feature>
<evidence type="ECO:0000313" key="4">
    <source>
        <dbReference type="Proteomes" id="UP000663792"/>
    </source>
</evidence>
<dbReference type="EMBL" id="JAERWK010000015">
    <property type="protein sequence ID" value="MBM9467939.1"/>
    <property type="molecule type" value="Genomic_DNA"/>
</dbReference>
<dbReference type="Pfam" id="PF12500">
    <property type="entry name" value="TRSP"/>
    <property type="match status" value="1"/>
</dbReference>
<dbReference type="RefSeq" id="WP_205260898.1">
    <property type="nucleotide sequence ID" value="NZ_JAERWK010000015.1"/>
</dbReference>
<dbReference type="Proteomes" id="UP000663792">
    <property type="component" value="Unassembled WGS sequence"/>
</dbReference>
<evidence type="ECO:0000313" key="3">
    <source>
        <dbReference type="EMBL" id="MBM9467939.1"/>
    </source>
</evidence>
<protein>
    <submittedName>
        <fullName evidence="3">Phosphoribosyltransferase domain-containing protein</fullName>
    </submittedName>
</protein>